<dbReference type="PROSITE" id="PS00908">
    <property type="entry name" value="MR_MLE_1"/>
    <property type="match status" value="1"/>
</dbReference>
<dbReference type="SMART" id="SM00922">
    <property type="entry name" value="MR_MLE"/>
    <property type="match status" value="1"/>
</dbReference>
<gene>
    <name evidence="3" type="ORF">C484_09246</name>
</gene>
<dbReference type="SFLD" id="SFLDS00001">
    <property type="entry name" value="Enolase"/>
    <property type="match status" value="1"/>
</dbReference>
<dbReference type="PANTHER" id="PTHR48080:SF2">
    <property type="entry name" value="D-GALACTONATE DEHYDRATASE"/>
    <property type="match status" value="1"/>
</dbReference>
<protein>
    <submittedName>
        <fullName evidence="3">Mandelate racemase/muconate lactonizing protein</fullName>
    </submittedName>
</protein>
<dbReference type="PATRIC" id="fig|1230458.4.peg.1855"/>
<evidence type="ECO:0000313" key="4">
    <source>
        <dbReference type="Proteomes" id="UP000011648"/>
    </source>
</evidence>
<dbReference type="InterPro" id="IPR029065">
    <property type="entry name" value="Enolase_C-like"/>
</dbReference>
<evidence type="ECO:0000259" key="2">
    <source>
        <dbReference type="SMART" id="SM00922"/>
    </source>
</evidence>
<dbReference type="Pfam" id="PF13378">
    <property type="entry name" value="MR_MLE_C"/>
    <property type="match status" value="1"/>
</dbReference>
<dbReference type="SUPFAM" id="SSF54826">
    <property type="entry name" value="Enolase N-terminal domain-like"/>
    <property type="match status" value="1"/>
</dbReference>
<dbReference type="InterPro" id="IPR034593">
    <property type="entry name" value="DgoD-like"/>
</dbReference>
<evidence type="ECO:0000313" key="3">
    <source>
        <dbReference type="EMBL" id="ELY92346.1"/>
    </source>
</evidence>
<dbReference type="InterPro" id="IPR018110">
    <property type="entry name" value="Mandel_Rmase/mucon_lact_enz_CS"/>
</dbReference>
<dbReference type="OrthoDB" id="42605at2157"/>
<dbReference type="AlphaFoldDB" id="M0A1Z5"/>
<dbReference type="Gene3D" id="3.20.20.120">
    <property type="entry name" value="Enolase-like C-terminal domain"/>
    <property type="match status" value="1"/>
</dbReference>
<dbReference type="InterPro" id="IPR036849">
    <property type="entry name" value="Enolase-like_C_sf"/>
</dbReference>
<reference evidence="3 4" key="1">
    <citation type="journal article" date="2014" name="PLoS Genet.">
        <title>Phylogenetically driven sequencing of extremely halophilic archaea reveals strategies for static and dynamic osmo-response.</title>
        <authorList>
            <person name="Becker E.A."/>
            <person name="Seitzer P.M."/>
            <person name="Tritt A."/>
            <person name="Larsen D."/>
            <person name="Krusor M."/>
            <person name="Yao A.I."/>
            <person name="Wu D."/>
            <person name="Madern D."/>
            <person name="Eisen J.A."/>
            <person name="Darling A.E."/>
            <person name="Facciotti M.T."/>
        </authorList>
    </citation>
    <scope>NUCLEOTIDE SEQUENCE [LARGE SCALE GENOMIC DNA]</scope>
    <source>
        <strain evidence="3 4">DSM 12281</strain>
    </source>
</reference>
<dbReference type="GO" id="GO:0016829">
    <property type="term" value="F:lyase activity"/>
    <property type="evidence" value="ECO:0007669"/>
    <property type="project" value="UniProtKB-KW"/>
</dbReference>
<dbReference type="EMBL" id="AOIL01000031">
    <property type="protein sequence ID" value="ELY92346.1"/>
    <property type="molecule type" value="Genomic_DNA"/>
</dbReference>
<dbReference type="InterPro" id="IPR013342">
    <property type="entry name" value="Mandelate_racemase_C"/>
</dbReference>
<organism evidence="3 4">
    <name type="scientific">Natrialba taiwanensis DSM 12281</name>
    <dbReference type="NCBI Taxonomy" id="1230458"/>
    <lineage>
        <taxon>Archaea</taxon>
        <taxon>Methanobacteriati</taxon>
        <taxon>Methanobacteriota</taxon>
        <taxon>Stenosarchaea group</taxon>
        <taxon>Halobacteria</taxon>
        <taxon>Halobacteriales</taxon>
        <taxon>Natrialbaceae</taxon>
        <taxon>Natrialba</taxon>
    </lineage>
</organism>
<dbReference type="InterPro" id="IPR013341">
    <property type="entry name" value="Mandelate_racemase_N_dom"/>
</dbReference>
<dbReference type="STRING" id="1230458.C484_09246"/>
<comment type="caution">
    <text evidence="3">The sequence shown here is derived from an EMBL/GenBank/DDBJ whole genome shotgun (WGS) entry which is preliminary data.</text>
</comment>
<sequence length="383" mass="42802">MEITGYELFEVPPRWLFLKLETDTGLVGWGEPIVEGRAQTVRTAVEEILTSYLLGNDPHNIEDHWQAMYRGCFYRGGPVLMSAIAGIDQALWDIKGKHFDIPVYELLGGRTRDRIRVYQWIGGDRISEIGTEAKQLLEAGYTALKMDASNQLRHLEPPSAITDIVDRVRHVRSVVGDEMDIVVDFRGRISKSLAKRVIPALEPFDPLFVEEPVLPENLEYIPELAGRTDVPLATGERLYSRWDFKPLFKRGGIDVIQPDVSHAGGISELVRLAAMAETHDIAVAPNCPLGPIALAASLQVSTYIPNLLIQDHGFDIYPAPKSAADHYLHDASVFEFTDGYLSPLDGPGLGVNIDESAVRNRSRQDLDWSNPIWRHEDGSIAEW</sequence>
<proteinExistence type="predicted"/>
<keyword evidence="4" id="KW-1185">Reference proteome</keyword>
<dbReference type="PANTHER" id="PTHR48080">
    <property type="entry name" value="D-GALACTONATE DEHYDRATASE-RELATED"/>
    <property type="match status" value="1"/>
</dbReference>
<accession>M0A1Z5</accession>
<dbReference type="SUPFAM" id="SSF51604">
    <property type="entry name" value="Enolase C-terminal domain-like"/>
    <property type="match status" value="1"/>
</dbReference>
<dbReference type="InterPro" id="IPR029017">
    <property type="entry name" value="Enolase-like_N"/>
</dbReference>
<feature type="domain" description="Mandelate racemase/muconate lactonizing enzyme C-terminal" evidence="2">
    <location>
        <begin position="126"/>
        <end position="231"/>
    </location>
</feature>
<name>M0A1Z5_9EURY</name>
<dbReference type="Proteomes" id="UP000011648">
    <property type="component" value="Unassembled WGS sequence"/>
</dbReference>
<dbReference type="Pfam" id="PF02746">
    <property type="entry name" value="MR_MLE_N"/>
    <property type="match status" value="1"/>
</dbReference>
<dbReference type="GO" id="GO:0009063">
    <property type="term" value="P:amino acid catabolic process"/>
    <property type="evidence" value="ECO:0007669"/>
    <property type="project" value="InterPro"/>
</dbReference>
<dbReference type="NCBIfam" id="NF010624">
    <property type="entry name" value="PRK14017.1"/>
    <property type="match status" value="1"/>
</dbReference>
<evidence type="ECO:0000256" key="1">
    <source>
        <dbReference type="ARBA" id="ARBA00023239"/>
    </source>
</evidence>
<dbReference type="RefSeq" id="WP_006825610.1">
    <property type="nucleotide sequence ID" value="NZ_AOIL01000031.1"/>
</dbReference>
<dbReference type="Gene3D" id="3.30.390.10">
    <property type="entry name" value="Enolase-like, N-terminal domain"/>
    <property type="match status" value="1"/>
</dbReference>
<keyword evidence="1" id="KW-0456">Lyase</keyword>